<evidence type="ECO:0000256" key="12">
    <source>
        <dbReference type="ARBA" id="ARBA00031213"/>
    </source>
</evidence>
<dbReference type="GO" id="GO:0051539">
    <property type="term" value="F:4 iron, 4 sulfur cluster binding"/>
    <property type="evidence" value="ECO:0007669"/>
    <property type="project" value="UniProtKB-KW"/>
</dbReference>
<dbReference type="OrthoDB" id="9805215at2"/>
<dbReference type="SUPFAM" id="SSF102114">
    <property type="entry name" value="Radical SAM enzymes"/>
    <property type="match status" value="1"/>
</dbReference>
<dbReference type="SFLD" id="SFLDF00295">
    <property type="entry name" value="threonylcarbamoyladenosine_tRN"/>
    <property type="match status" value="1"/>
</dbReference>
<dbReference type="InterPro" id="IPR034557">
    <property type="entry name" value="ThrcA_tRNA_MEthiotransferase"/>
</dbReference>
<evidence type="ECO:0000313" key="18">
    <source>
        <dbReference type="EMBL" id="NOH15726.1"/>
    </source>
</evidence>
<dbReference type="Proteomes" id="UP000528432">
    <property type="component" value="Unassembled WGS sequence"/>
</dbReference>
<evidence type="ECO:0000256" key="4">
    <source>
        <dbReference type="ARBA" id="ARBA00022485"/>
    </source>
</evidence>
<organism evidence="18 21">
    <name type="scientific">Clostridium cochlearium</name>
    <dbReference type="NCBI Taxonomy" id="1494"/>
    <lineage>
        <taxon>Bacteria</taxon>
        <taxon>Bacillati</taxon>
        <taxon>Bacillota</taxon>
        <taxon>Clostridia</taxon>
        <taxon>Eubacteriales</taxon>
        <taxon>Clostridiaceae</taxon>
        <taxon>Clostridium</taxon>
    </lineage>
</organism>
<comment type="catalytic activity">
    <reaction evidence="13">
        <text>N(6)-L-threonylcarbamoyladenosine(37) in tRNA + (sulfur carrier)-SH + AH2 + 2 S-adenosyl-L-methionine = 2-methylsulfanyl-N(6)-L-threonylcarbamoyladenosine(37) in tRNA + (sulfur carrier)-H + 5'-deoxyadenosine + L-methionine + A + S-adenosyl-L-homocysteine + 2 H(+)</text>
        <dbReference type="Rhea" id="RHEA:37075"/>
        <dbReference type="Rhea" id="RHEA-COMP:10163"/>
        <dbReference type="Rhea" id="RHEA-COMP:11092"/>
        <dbReference type="Rhea" id="RHEA-COMP:14737"/>
        <dbReference type="Rhea" id="RHEA-COMP:14739"/>
        <dbReference type="ChEBI" id="CHEBI:13193"/>
        <dbReference type="ChEBI" id="CHEBI:15378"/>
        <dbReference type="ChEBI" id="CHEBI:17319"/>
        <dbReference type="ChEBI" id="CHEBI:17499"/>
        <dbReference type="ChEBI" id="CHEBI:29917"/>
        <dbReference type="ChEBI" id="CHEBI:57844"/>
        <dbReference type="ChEBI" id="CHEBI:57856"/>
        <dbReference type="ChEBI" id="CHEBI:59789"/>
        <dbReference type="ChEBI" id="CHEBI:64428"/>
        <dbReference type="ChEBI" id="CHEBI:74418"/>
        <dbReference type="ChEBI" id="CHEBI:74420"/>
        <dbReference type="EC" id="2.8.4.5"/>
    </reaction>
</comment>
<dbReference type="Gene3D" id="3.80.30.20">
    <property type="entry name" value="tm_1862 like domain"/>
    <property type="match status" value="1"/>
</dbReference>
<evidence type="ECO:0000256" key="9">
    <source>
        <dbReference type="ARBA" id="ARBA00022723"/>
    </source>
</evidence>
<keyword evidence="10" id="KW-0408">Iron</keyword>
<dbReference type="FunFam" id="3.40.50.12160:FF:000004">
    <property type="entry name" value="Threonylcarbamoyladenosine tRNA methylthiotransferase MtaB"/>
    <property type="match status" value="1"/>
</dbReference>
<proteinExistence type="inferred from homology"/>
<dbReference type="InterPro" id="IPR006467">
    <property type="entry name" value="MiaB-like_bact"/>
</dbReference>
<dbReference type="Pfam" id="PF00919">
    <property type="entry name" value="UPF0004"/>
    <property type="match status" value="1"/>
</dbReference>
<comment type="cofactor">
    <cofactor evidence="1">
        <name>[4Fe-4S] cluster</name>
        <dbReference type="ChEBI" id="CHEBI:49883"/>
    </cofactor>
</comment>
<evidence type="ECO:0000256" key="7">
    <source>
        <dbReference type="ARBA" id="ARBA00022691"/>
    </source>
</evidence>
<keyword evidence="6 18" id="KW-0808">Transferase</keyword>
<comment type="caution">
    <text evidence="18">The sequence shown here is derived from an EMBL/GenBank/DDBJ whole genome shotgun (WGS) entry which is preliminary data.</text>
</comment>
<accession>A0A240AN38</accession>
<dbReference type="CDD" id="cd01335">
    <property type="entry name" value="Radical_SAM"/>
    <property type="match status" value="1"/>
</dbReference>
<evidence type="ECO:0000259" key="17">
    <source>
        <dbReference type="PROSITE" id="PS51918"/>
    </source>
</evidence>
<dbReference type="STRING" id="1494.SAMN05216497_103125"/>
<dbReference type="AlphaFoldDB" id="A0A240AN38"/>
<dbReference type="Pfam" id="PF04055">
    <property type="entry name" value="Radical_SAM"/>
    <property type="match status" value="1"/>
</dbReference>
<evidence type="ECO:0000313" key="21">
    <source>
        <dbReference type="Proteomes" id="UP000528432"/>
    </source>
</evidence>
<dbReference type="GO" id="GO:0046872">
    <property type="term" value="F:metal ion binding"/>
    <property type="evidence" value="ECO:0007669"/>
    <property type="project" value="UniProtKB-KW"/>
</dbReference>
<dbReference type="SFLD" id="SFLDG01061">
    <property type="entry name" value="methylthiotransferase"/>
    <property type="match status" value="1"/>
</dbReference>
<evidence type="ECO:0000313" key="19">
    <source>
        <dbReference type="EMBL" id="SDK96866.1"/>
    </source>
</evidence>
<dbReference type="PANTHER" id="PTHR11918">
    <property type="entry name" value="RADICAL SAM PROTEINS"/>
    <property type="match status" value="1"/>
</dbReference>
<dbReference type="InterPro" id="IPR005839">
    <property type="entry name" value="Methylthiotransferase"/>
</dbReference>
<dbReference type="InterPro" id="IPR007197">
    <property type="entry name" value="rSAM"/>
</dbReference>
<dbReference type="PANTHER" id="PTHR11918:SF45">
    <property type="entry name" value="THREONYLCARBAMOYLADENOSINE TRNA METHYLTHIOTRANSFERASE"/>
    <property type="match status" value="1"/>
</dbReference>
<comment type="similarity">
    <text evidence="14">Belongs to the methylthiotransferase family. MtaB subfamily.</text>
</comment>
<dbReference type="Gene3D" id="3.40.50.12160">
    <property type="entry name" value="Methylthiotransferase, N-terminal domain"/>
    <property type="match status" value="1"/>
</dbReference>
<reference evidence="18 21" key="2">
    <citation type="submission" date="2020-05" db="EMBL/GenBank/DDBJ databases">
        <title>Draft genome sequence of Clostridium cochlearium strain AGROS13 isolated from a sheep dairy farm in New Zealand.</title>
        <authorList>
            <person name="Gupta T.B."/>
            <person name="Jauregui R."/>
            <person name="Risson A.N."/>
            <person name="Brightwell G."/>
            <person name="Maclean P."/>
        </authorList>
    </citation>
    <scope>NUCLEOTIDE SEQUENCE [LARGE SCALE GENOMIC DNA]</scope>
    <source>
        <strain evidence="18 21">AGROS13</strain>
    </source>
</reference>
<evidence type="ECO:0000256" key="15">
    <source>
        <dbReference type="ARBA" id="ARBA00069898"/>
    </source>
</evidence>
<dbReference type="EMBL" id="JABFIF010000006">
    <property type="protein sequence ID" value="NOH15726.1"/>
    <property type="molecule type" value="Genomic_DNA"/>
</dbReference>
<dbReference type="SFLD" id="SFLDG01082">
    <property type="entry name" value="B12-binding_domain_containing"/>
    <property type="match status" value="1"/>
</dbReference>
<keyword evidence="5" id="KW-0963">Cytoplasm</keyword>
<evidence type="ECO:0000313" key="20">
    <source>
        <dbReference type="Proteomes" id="UP000198811"/>
    </source>
</evidence>
<dbReference type="InterPro" id="IPR020612">
    <property type="entry name" value="Methylthiotransferase_CS"/>
</dbReference>
<dbReference type="GeneID" id="70577681"/>
<dbReference type="RefSeq" id="WP_089863913.1">
    <property type="nucleotide sequence ID" value="NZ_FNGL01000003.1"/>
</dbReference>
<dbReference type="EMBL" id="FNGL01000003">
    <property type="protein sequence ID" value="SDK96866.1"/>
    <property type="molecule type" value="Genomic_DNA"/>
</dbReference>
<dbReference type="EC" id="2.8.4.5" evidence="3"/>
<evidence type="ECO:0000256" key="2">
    <source>
        <dbReference type="ARBA" id="ARBA00002399"/>
    </source>
</evidence>
<reference evidence="19 20" key="1">
    <citation type="submission" date="2016-10" db="EMBL/GenBank/DDBJ databases">
        <authorList>
            <person name="Varghese N."/>
            <person name="Submissions S."/>
        </authorList>
    </citation>
    <scope>NUCLEOTIDE SEQUENCE [LARGE SCALE GENOMIC DNA]</scope>
    <source>
        <strain evidence="19 20">NLAE-zl-C224</strain>
    </source>
</reference>
<dbReference type="Proteomes" id="UP000198811">
    <property type="component" value="Unassembled WGS sequence"/>
</dbReference>
<dbReference type="SFLD" id="SFLDS00029">
    <property type="entry name" value="Radical_SAM"/>
    <property type="match status" value="1"/>
</dbReference>
<keyword evidence="20" id="KW-1185">Reference proteome</keyword>
<keyword evidence="11" id="KW-0411">Iron-sulfur</keyword>
<dbReference type="InterPro" id="IPR023404">
    <property type="entry name" value="rSAM_horseshoe"/>
</dbReference>
<keyword evidence="8" id="KW-0819">tRNA processing</keyword>
<feature type="domain" description="MTTase N-terminal" evidence="16">
    <location>
        <begin position="1"/>
        <end position="113"/>
    </location>
</feature>
<dbReference type="PROSITE" id="PS51918">
    <property type="entry name" value="RADICAL_SAM"/>
    <property type="match status" value="1"/>
</dbReference>
<gene>
    <name evidence="18" type="primary">mtaB</name>
    <name evidence="18" type="ORF">HMJ28_04855</name>
    <name evidence="19" type="ORF">SAMN05216497_103125</name>
</gene>
<evidence type="ECO:0000256" key="1">
    <source>
        <dbReference type="ARBA" id="ARBA00001966"/>
    </source>
</evidence>
<dbReference type="FunFam" id="3.80.30.20:FF:000001">
    <property type="entry name" value="tRNA-2-methylthio-N(6)-dimethylallyladenosine synthase 2"/>
    <property type="match status" value="1"/>
</dbReference>
<evidence type="ECO:0000256" key="10">
    <source>
        <dbReference type="ARBA" id="ARBA00023004"/>
    </source>
</evidence>
<evidence type="ECO:0000256" key="13">
    <source>
        <dbReference type="ARBA" id="ARBA00051661"/>
    </source>
</evidence>
<protein>
    <recommendedName>
        <fullName evidence="15">Threonylcarbamoyladenosine tRNA methylthiotransferase MtaB</fullName>
        <ecNumber evidence="3">2.8.4.5</ecNumber>
    </recommendedName>
    <alternativeName>
        <fullName evidence="12">tRNA-t(6)A37 methylthiotransferase</fullName>
    </alternativeName>
</protein>
<keyword evidence="7" id="KW-0949">S-adenosyl-L-methionine</keyword>
<evidence type="ECO:0000259" key="16">
    <source>
        <dbReference type="PROSITE" id="PS51449"/>
    </source>
</evidence>
<dbReference type="InterPro" id="IPR038135">
    <property type="entry name" value="Methylthiotransferase_N_sf"/>
</dbReference>
<feature type="domain" description="Radical SAM core" evidence="17">
    <location>
        <begin position="138"/>
        <end position="368"/>
    </location>
</feature>
<dbReference type="PROSITE" id="PS51449">
    <property type="entry name" value="MTTASE_N"/>
    <property type="match status" value="1"/>
</dbReference>
<dbReference type="InterPro" id="IPR006638">
    <property type="entry name" value="Elp3/MiaA/NifB-like_rSAM"/>
</dbReference>
<keyword evidence="9" id="KW-0479">Metal-binding</keyword>
<evidence type="ECO:0000256" key="5">
    <source>
        <dbReference type="ARBA" id="ARBA00022490"/>
    </source>
</evidence>
<evidence type="ECO:0000256" key="3">
    <source>
        <dbReference type="ARBA" id="ARBA00013273"/>
    </source>
</evidence>
<evidence type="ECO:0000256" key="11">
    <source>
        <dbReference type="ARBA" id="ARBA00023014"/>
    </source>
</evidence>
<keyword evidence="4" id="KW-0004">4Fe-4S</keyword>
<dbReference type="InterPro" id="IPR058240">
    <property type="entry name" value="rSAM_sf"/>
</dbReference>
<evidence type="ECO:0000256" key="8">
    <source>
        <dbReference type="ARBA" id="ARBA00022694"/>
    </source>
</evidence>
<evidence type="ECO:0000256" key="6">
    <source>
        <dbReference type="ARBA" id="ARBA00022679"/>
    </source>
</evidence>
<dbReference type="SMART" id="SM00729">
    <property type="entry name" value="Elp3"/>
    <property type="match status" value="1"/>
</dbReference>
<comment type="function">
    <text evidence="2">Catalyzes the methylthiolation of N6-threonylcarbamoyladenosine (t(6)A), leading to the formation of 2-methylthio-N6-threonylcarbamoyladenosine (ms(2)t(6)A) at position 37 in tRNAs that read codons beginning with adenine.</text>
</comment>
<dbReference type="NCBIfam" id="TIGR01579">
    <property type="entry name" value="MiaB-like-C"/>
    <property type="match status" value="1"/>
</dbReference>
<dbReference type="GO" id="GO:0035598">
    <property type="term" value="F:tRNA (N(6)-L-threonylcarbamoyladenosine(37)-C(2))-methylthiotransferase activity"/>
    <property type="evidence" value="ECO:0007669"/>
    <property type="project" value="UniProtKB-EC"/>
</dbReference>
<dbReference type="PROSITE" id="PS01278">
    <property type="entry name" value="MTTASE_RADICAL"/>
    <property type="match status" value="1"/>
</dbReference>
<evidence type="ECO:0000256" key="14">
    <source>
        <dbReference type="ARBA" id="ARBA00061574"/>
    </source>
</evidence>
<sequence>MKVAFETLGCRVNQYETEAMIEKFIKSGYDIVHFNELADVYVINTCTVTNMGDKKSRQMISRARRINKDAIIAVVGCYSQVAPDKVSKIPGVDVVIGTRNKGDIVKKVEEYINKKEQIILVEDVLKNNVFEELNIESYKDKTRAFLKIQDGCNNFCSYCLIPFARGGVCSKEPKKVIEEIKKLVEHGFKEVTLSGIQIALYGNDLEDSWDLISLLEEIDKIEGIERVRIGSISPKYFTDQVIERFSKLKKLCPHFHLSLQSGCDETLKRMNRSYTTKEYKHIVEKLREKIKYVSITTDIIVGFPGESEEEFKNTYKFLEEIKLSKMHVFKYSPRSGTKAAEMKEQIDGNIKEERSNILIELNKKLEKDFMKKFLEKEFQVLYEEKSDCDENSYEGYAQNYIKVVTKSDMNLQGKIVNTIIKSVKEDYVLGKLK</sequence>
<name>A0A240AN38_CLOCO</name>
<dbReference type="NCBIfam" id="TIGR00089">
    <property type="entry name" value="MiaB/RimO family radical SAM methylthiotransferase"/>
    <property type="match status" value="1"/>
</dbReference>
<dbReference type="InterPro" id="IPR013848">
    <property type="entry name" value="Methylthiotransferase_N"/>
</dbReference>